<evidence type="ECO:0000313" key="2">
    <source>
        <dbReference type="EMBL" id="QZA78959.1"/>
    </source>
</evidence>
<gene>
    <name evidence="2" type="ORF">K4H28_06065</name>
</gene>
<dbReference type="InterPro" id="IPR052022">
    <property type="entry name" value="26kDa_periplasmic_antigen"/>
</dbReference>
<proteinExistence type="predicted"/>
<dbReference type="EMBL" id="CP081150">
    <property type="protein sequence ID" value="QZA78959.1"/>
    <property type="molecule type" value="Genomic_DNA"/>
</dbReference>
<dbReference type="Gene3D" id="3.30.70.2970">
    <property type="entry name" value="Protein of unknown function (DUF541), domain 2"/>
    <property type="match status" value="1"/>
</dbReference>
<dbReference type="PANTHER" id="PTHR34387:SF1">
    <property type="entry name" value="PERIPLASMIC IMMUNOGENIC PROTEIN"/>
    <property type="match status" value="1"/>
</dbReference>
<dbReference type="InterPro" id="IPR007497">
    <property type="entry name" value="SIMPL/DUF541"/>
</dbReference>
<dbReference type="RefSeq" id="WP_221007478.1">
    <property type="nucleotide sequence ID" value="NZ_CP081150.1"/>
</dbReference>
<keyword evidence="3" id="KW-1185">Reference proteome</keyword>
<organism evidence="2 3">
    <name type="scientific">Deefgea tanakiae</name>
    <dbReference type="NCBI Taxonomy" id="2865840"/>
    <lineage>
        <taxon>Bacteria</taxon>
        <taxon>Pseudomonadati</taxon>
        <taxon>Pseudomonadota</taxon>
        <taxon>Betaproteobacteria</taxon>
        <taxon>Neisseriales</taxon>
        <taxon>Chitinibacteraceae</taxon>
        <taxon>Deefgea</taxon>
    </lineage>
</organism>
<evidence type="ECO:0000256" key="1">
    <source>
        <dbReference type="SAM" id="SignalP"/>
    </source>
</evidence>
<dbReference type="Pfam" id="PF04402">
    <property type="entry name" value="SIMPL"/>
    <property type="match status" value="1"/>
</dbReference>
<dbReference type="Gene3D" id="3.30.110.170">
    <property type="entry name" value="Protein of unknown function (DUF541), domain 1"/>
    <property type="match status" value="1"/>
</dbReference>
<name>A0ABX8ZCB7_9NEIS</name>
<feature type="signal peptide" evidence="1">
    <location>
        <begin position="1"/>
        <end position="17"/>
    </location>
</feature>
<reference evidence="2 3" key="1">
    <citation type="submission" date="2021-08" db="EMBL/GenBank/DDBJ databases">
        <title>complete genome sequencing of Deefgea sp. D25.</title>
        <authorList>
            <person name="Bae J.-W."/>
            <person name="Gim D.-H."/>
        </authorList>
    </citation>
    <scope>NUCLEOTIDE SEQUENCE [LARGE SCALE GENOMIC DNA]</scope>
    <source>
        <strain evidence="2 3">D25</strain>
    </source>
</reference>
<dbReference type="Proteomes" id="UP000825679">
    <property type="component" value="Chromosome"/>
</dbReference>
<sequence>MRHFLVLATLLTSAAWAADVAPPRNVVNFEAQATREVANDLALATLFVELSDNDPARLAEKINVALAGALKQLKQYPTVQSGGTSFSTFPLYTPKSNKQEGWRSRGELRVSSKDFAAISKLIGELQKPSVSSAAMQLAEVRYAVSDELRSKAEEGLIEEGIAQFKRRAAVIQKSMSASDWKMMSMNVNTSSFRPEMRSMMMKNAVMMDSGSAPAPIEGGESRLQVNVNGSIQLAD</sequence>
<feature type="chain" id="PRO_5047074447" evidence="1">
    <location>
        <begin position="18"/>
        <end position="235"/>
    </location>
</feature>
<keyword evidence="1" id="KW-0732">Signal</keyword>
<evidence type="ECO:0000313" key="3">
    <source>
        <dbReference type="Proteomes" id="UP000825679"/>
    </source>
</evidence>
<protein>
    <submittedName>
        <fullName evidence="2">SIMPL domain-containing protein</fullName>
    </submittedName>
</protein>
<dbReference type="PANTHER" id="PTHR34387">
    <property type="entry name" value="SLR1258 PROTEIN"/>
    <property type="match status" value="1"/>
</dbReference>
<accession>A0ABX8ZCB7</accession>